<dbReference type="Gene3D" id="3.60.21.10">
    <property type="match status" value="1"/>
</dbReference>
<dbReference type="SUPFAM" id="SSF56300">
    <property type="entry name" value="Metallo-dependent phosphatases"/>
    <property type="match status" value="1"/>
</dbReference>
<evidence type="ECO:0000256" key="2">
    <source>
        <dbReference type="RuleBase" id="RU362119"/>
    </source>
</evidence>
<dbReference type="GO" id="GO:0000166">
    <property type="term" value="F:nucleotide binding"/>
    <property type="evidence" value="ECO:0007669"/>
    <property type="project" value="UniProtKB-KW"/>
</dbReference>
<dbReference type="InterPro" id="IPR008334">
    <property type="entry name" value="5'-Nucleotdase_C"/>
</dbReference>
<dbReference type="InterPro" id="IPR004843">
    <property type="entry name" value="Calcineurin-like_PHP"/>
</dbReference>
<dbReference type="PRINTS" id="PR01607">
    <property type="entry name" value="APYRASEFAMLY"/>
</dbReference>
<dbReference type="Gene3D" id="3.90.780.10">
    <property type="entry name" value="5'-Nucleotidase, C-terminal domain"/>
    <property type="match status" value="1"/>
</dbReference>
<comment type="similarity">
    <text evidence="2">Belongs to the 5'-nucleotidase family.</text>
</comment>
<evidence type="ECO:0000259" key="4">
    <source>
        <dbReference type="Pfam" id="PF02872"/>
    </source>
</evidence>
<dbReference type="Proteomes" id="UP000284243">
    <property type="component" value="Unassembled WGS sequence"/>
</dbReference>
<feature type="domain" description="Calcineurin-like phosphoesterase" evidence="3">
    <location>
        <begin position="31"/>
        <end position="262"/>
    </location>
</feature>
<reference evidence="5 6" key="1">
    <citation type="submission" date="2018-08" db="EMBL/GenBank/DDBJ databases">
        <title>A genome reference for cultivated species of the human gut microbiota.</title>
        <authorList>
            <person name="Zou Y."/>
            <person name="Xue W."/>
            <person name="Luo G."/>
        </authorList>
    </citation>
    <scope>NUCLEOTIDE SEQUENCE [LARGE SCALE GENOMIC DNA]</scope>
    <source>
        <strain evidence="5 6">AF16-14</strain>
    </source>
</reference>
<gene>
    <name evidence="5" type="ORF">DWW57_03455</name>
</gene>
<dbReference type="GO" id="GO:0009166">
    <property type="term" value="P:nucleotide catabolic process"/>
    <property type="evidence" value="ECO:0007669"/>
    <property type="project" value="InterPro"/>
</dbReference>
<evidence type="ECO:0000256" key="1">
    <source>
        <dbReference type="ARBA" id="ARBA00022729"/>
    </source>
</evidence>
<protein>
    <submittedName>
        <fullName evidence="5">Bifunctional metallophosphatase/5'-nucleotidase</fullName>
    </submittedName>
</protein>
<evidence type="ECO:0000313" key="5">
    <source>
        <dbReference type="EMBL" id="RGU58222.1"/>
    </source>
</evidence>
<comment type="caution">
    <text evidence="5">The sequence shown here is derived from an EMBL/GenBank/DDBJ whole genome shotgun (WGS) entry which is preliminary data.</text>
</comment>
<dbReference type="PANTHER" id="PTHR11575:SF6">
    <property type="entry name" value="2',3'-CYCLIC-NUCLEOTIDE 2'-PHOSPHODIESTERASE_3'-NUCLEOTIDASE"/>
    <property type="match status" value="1"/>
</dbReference>
<name>A0A412TWR2_9BACT</name>
<dbReference type="PANTHER" id="PTHR11575">
    <property type="entry name" value="5'-NUCLEOTIDASE-RELATED"/>
    <property type="match status" value="1"/>
</dbReference>
<organism evidence="5 6">
    <name type="scientific">Odoribacter splanchnicus</name>
    <dbReference type="NCBI Taxonomy" id="28118"/>
    <lineage>
        <taxon>Bacteria</taxon>
        <taxon>Pseudomonadati</taxon>
        <taxon>Bacteroidota</taxon>
        <taxon>Bacteroidia</taxon>
        <taxon>Bacteroidales</taxon>
        <taxon>Odoribacteraceae</taxon>
        <taxon>Odoribacter</taxon>
    </lineage>
</organism>
<proteinExistence type="inferred from homology"/>
<dbReference type="EMBL" id="QRYC01000003">
    <property type="protein sequence ID" value="RGU58222.1"/>
    <property type="molecule type" value="Genomic_DNA"/>
</dbReference>
<dbReference type="GO" id="GO:0030288">
    <property type="term" value="C:outer membrane-bounded periplasmic space"/>
    <property type="evidence" value="ECO:0007669"/>
    <property type="project" value="TreeGrafter"/>
</dbReference>
<dbReference type="Pfam" id="PF00149">
    <property type="entry name" value="Metallophos"/>
    <property type="match status" value="1"/>
</dbReference>
<dbReference type="InterPro" id="IPR006179">
    <property type="entry name" value="5_nucleotidase/apyrase"/>
</dbReference>
<dbReference type="AlphaFoldDB" id="A0A412TWR2"/>
<keyword evidence="1" id="KW-0732">Signal</keyword>
<feature type="domain" description="5'-Nucleotidase C-terminal" evidence="4">
    <location>
        <begin position="341"/>
        <end position="519"/>
    </location>
</feature>
<dbReference type="Pfam" id="PF02872">
    <property type="entry name" value="5_nucleotid_C"/>
    <property type="match status" value="1"/>
</dbReference>
<dbReference type="SUPFAM" id="SSF55816">
    <property type="entry name" value="5'-nucleotidase (syn. UDP-sugar hydrolase), C-terminal domain"/>
    <property type="match status" value="1"/>
</dbReference>
<evidence type="ECO:0000313" key="6">
    <source>
        <dbReference type="Proteomes" id="UP000284243"/>
    </source>
</evidence>
<accession>A0A412TWR2</accession>
<evidence type="ECO:0000259" key="3">
    <source>
        <dbReference type="Pfam" id="PF00149"/>
    </source>
</evidence>
<keyword evidence="2" id="KW-0378">Hydrolase</keyword>
<dbReference type="GO" id="GO:0016787">
    <property type="term" value="F:hydrolase activity"/>
    <property type="evidence" value="ECO:0007669"/>
    <property type="project" value="UniProtKB-KW"/>
</dbReference>
<dbReference type="RefSeq" id="WP_046402359.1">
    <property type="nucleotide sequence ID" value="NZ_CABJFF010000003.1"/>
</dbReference>
<sequence length="589" mass="66946">MKRLFLILWCICSVVCFFISCTRKPDKATLTIYCTTDVHGSLFDFDLKQNRPTLYSLAGVAGYLSEERKAGDREYILLDGGDILQGQPSNYYFNYIDTLQTNITAQVLNDLGYDAAAVGNHDIEAGHPVYDKVAGEFHFPWLAANAIDTRTGAPYFKPYTVLHRKGLKIAVLGMITPGIPKWLPQHLWDGIEFEDMIGTARKWVPLIQEKEHPDLLIGLFHAGYNYNYAGENKDTPRNENATMLVARQVEGFDIIVSGHDHQEKVEEITNDAGHKVLIVDARSHARALGKITVSLTRHAGHYDKTYTAELIDPAKAPRDTAYLRKFTPALNQVKAYIDTPIGEFTETLSGREGLFGPSAFTDFIHNAQLRETRADVSFSTVLQMDAKIAQGEITIRDMFNLYKYENGLYLMKFTGQEIDRYLEYAYQLQYNTMTSAQDHLLNFKKDEQGNIVRNPKGHYVLAADYFNYSCAAGIKYTVDVSRQPGNRVEIHSLSDGRPFHADSTYTVAINSYRGNGGGGHLTQGVGWTKTDINQRILKIWDKDVRYYITEYIKEKKVLTPRCRNDWKVIPEAWFQAGKKQDYKIIYESH</sequence>
<dbReference type="PROSITE" id="PS51257">
    <property type="entry name" value="PROKAR_LIPOPROTEIN"/>
    <property type="match status" value="1"/>
</dbReference>
<dbReference type="InterPro" id="IPR036907">
    <property type="entry name" value="5'-Nucleotdase_C_sf"/>
</dbReference>
<dbReference type="InterPro" id="IPR029052">
    <property type="entry name" value="Metallo-depent_PP-like"/>
</dbReference>
<keyword evidence="2" id="KW-0547">Nucleotide-binding</keyword>